<dbReference type="PANTHER" id="PTHR11468:SF25">
    <property type="entry name" value="MALTODEXTRIN PHOSPHORYLASE"/>
    <property type="match status" value="1"/>
</dbReference>
<keyword evidence="11" id="KW-1185">Reference proteome</keyword>
<comment type="cofactor">
    <cofactor evidence="2 9">
        <name>pyridoxal 5'-phosphate</name>
        <dbReference type="ChEBI" id="CHEBI:597326"/>
    </cofactor>
</comment>
<organism evidence="10 11">
    <name type="scientific">Enterobacter huaxiensis</name>
    <dbReference type="NCBI Taxonomy" id="2494702"/>
    <lineage>
        <taxon>Bacteria</taxon>
        <taxon>Pseudomonadati</taxon>
        <taxon>Pseudomonadota</taxon>
        <taxon>Gammaproteobacteria</taxon>
        <taxon>Enterobacterales</taxon>
        <taxon>Enterobacteriaceae</taxon>
        <taxon>Enterobacter</taxon>
    </lineage>
</organism>
<dbReference type="Gene3D" id="3.40.50.2000">
    <property type="entry name" value="Glycogen Phosphorylase B"/>
    <property type="match status" value="2"/>
</dbReference>
<evidence type="ECO:0000256" key="6">
    <source>
        <dbReference type="ARBA" id="ARBA00022898"/>
    </source>
</evidence>
<evidence type="ECO:0000313" key="10">
    <source>
        <dbReference type="EMBL" id="MEB7544757.1"/>
    </source>
</evidence>
<comment type="function">
    <text evidence="8">Phosphorylase is an important allosteric enzyme in carbohydrate metabolism. Enzymes from different sources differ in their regulatory mechanisms and in their natural substrates. However, all known phosphorylases share catalytic and structural properties.</text>
</comment>
<dbReference type="Pfam" id="PF00343">
    <property type="entry name" value="Phosphorylase"/>
    <property type="match status" value="1"/>
</dbReference>
<evidence type="ECO:0000256" key="4">
    <source>
        <dbReference type="ARBA" id="ARBA00022676"/>
    </source>
</evidence>
<evidence type="ECO:0000256" key="9">
    <source>
        <dbReference type="RuleBase" id="RU000587"/>
    </source>
</evidence>
<comment type="similarity">
    <text evidence="3 9">Belongs to the glycogen phosphorylase family.</text>
</comment>
<evidence type="ECO:0000256" key="1">
    <source>
        <dbReference type="ARBA" id="ARBA00001275"/>
    </source>
</evidence>
<gene>
    <name evidence="10" type="primary">malP</name>
    <name evidence="10" type="ORF">NGC28_20195</name>
</gene>
<dbReference type="RefSeq" id="WP_325824295.1">
    <property type="nucleotide sequence ID" value="NZ_JAMWIR010000006.1"/>
</dbReference>
<name>A0ABU6EUJ1_9ENTR</name>
<keyword evidence="5 9" id="KW-0808">Transferase</keyword>
<evidence type="ECO:0000256" key="2">
    <source>
        <dbReference type="ARBA" id="ARBA00001933"/>
    </source>
</evidence>
<dbReference type="NCBIfam" id="TIGR02093">
    <property type="entry name" value="P_ylase"/>
    <property type="match status" value="1"/>
</dbReference>
<dbReference type="PROSITE" id="PS00102">
    <property type="entry name" value="PHOSPHORYLASE"/>
    <property type="match status" value="1"/>
</dbReference>
<keyword evidence="6 9" id="KW-0663">Pyridoxal phosphate</keyword>
<dbReference type="Proteomes" id="UP001310558">
    <property type="component" value="Unassembled WGS sequence"/>
</dbReference>
<accession>A0ABU6EUJ1</accession>
<dbReference type="PANTHER" id="PTHR11468">
    <property type="entry name" value="GLYCOGEN PHOSPHORYLASE"/>
    <property type="match status" value="1"/>
</dbReference>
<dbReference type="EMBL" id="JAMWJU010000007">
    <property type="protein sequence ID" value="MEB7544757.1"/>
    <property type="molecule type" value="Genomic_DNA"/>
</dbReference>
<comment type="catalytic activity">
    <reaction evidence="1 9">
        <text>[(1-&gt;4)-alpha-D-glucosyl](n) + phosphate = [(1-&gt;4)-alpha-D-glucosyl](n-1) + alpha-D-glucose 1-phosphate</text>
        <dbReference type="Rhea" id="RHEA:41732"/>
        <dbReference type="Rhea" id="RHEA-COMP:9584"/>
        <dbReference type="Rhea" id="RHEA-COMP:9586"/>
        <dbReference type="ChEBI" id="CHEBI:15444"/>
        <dbReference type="ChEBI" id="CHEBI:43474"/>
        <dbReference type="ChEBI" id="CHEBI:58601"/>
        <dbReference type="EC" id="2.4.1.1"/>
    </reaction>
</comment>
<keyword evidence="7 9" id="KW-0119">Carbohydrate metabolism</keyword>
<protein>
    <recommendedName>
        <fullName evidence="9">Alpha-1,4 glucan phosphorylase</fullName>
        <ecNumber evidence="9">2.4.1.1</ecNumber>
    </recommendedName>
</protein>
<dbReference type="EC" id="2.4.1.1" evidence="9"/>
<evidence type="ECO:0000313" key="11">
    <source>
        <dbReference type="Proteomes" id="UP001310558"/>
    </source>
</evidence>
<dbReference type="NCBIfam" id="NF011561">
    <property type="entry name" value="PRK14985.1"/>
    <property type="match status" value="1"/>
</dbReference>
<comment type="caution">
    <text evidence="10">The sequence shown here is derived from an EMBL/GenBank/DDBJ whole genome shotgun (WGS) entry which is preliminary data.</text>
</comment>
<sequence>MSQPTFNKAQFQAALTRQWQRFGLHAANEMTPHQWWQAVSGALAEQLDAQPVAKPVKGQRHVNYISMEFLIGRLTGNNLLNLGWYQEVGDVLKEHDVNLTDLLEEETDPALGNGGLGRLAACFLDSMATVGQSAIGYGLNYQYGLFRQSFADGHQMEAPDDWRRNTYPWFRHNAQLDVQVGIGGKVSKQGHWEPAFTITGEAWDLPVLGYRNGVSQPLRLWQAKHAHPFNLTKFNDGDFLRAEQQGIDAEKLTKVLYPNDNHLAGKKLRLMQQYFQCACSVADILRRHHLAGRKLAQLPDFEVIQLNDTHPTIAIPELLRVLIDEHQLSWDDAWAITSRTFAYTNHTLMPEALECWDEKLVKTLLPRHMQIINKINDQFKVLVDKTWPGDKAVWAKLAVVHDKQVRMANMCVVSGFAVNGVAALHSDLVVKDLFPEYHQLWPTKFHNVTNGITPRRWIKQCNPLLAGLLDKTLKKEWANDLDQLIALEKQADNAKFREQYRAIKLENKVRLAEFVKVRTGIEINPNAIFDIQIKRLHEYKRQHLNLLHILALYKEIRENPQADRVPRVFLFGAKAAPGYYLAKNIILAINKVAAAINSDPNVGDKLKVVFLPDYCVSAAELLIPAADISEQISTAGKEASGTGNMKLALNGALTVGTLDGANVEIAEKVGEENIFIFGHTVEEVKAIKAKGYDPVKWRKKDKVLDAVLKELESGKYSDGDKHAFDQMLHSMDKHGGDPYLVMADFTAYVDAQKQVDVLYRDQDAWTRACILNTARCGMFSSDRSIRDYQARIWQAKR</sequence>
<evidence type="ECO:0000256" key="7">
    <source>
        <dbReference type="ARBA" id="ARBA00023277"/>
    </source>
</evidence>
<reference evidence="10 11" key="1">
    <citation type="submission" date="2022-06" db="EMBL/GenBank/DDBJ databases">
        <title>Whole Genome analysis of Bacterial isolates collected during year 2020 from Guwahati, Assam, India.</title>
        <authorList>
            <person name="Mendem S.K."/>
            <person name="Rakshit O."/>
            <person name="Murugesan D."/>
            <person name="Saikia K."/>
            <person name="Shome R."/>
            <person name="Raisen C."/>
            <person name="Holmes M.A."/>
            <person name="Shome B.R."/>
        </authorList>
    </citation>
    <scope>NUCLEOTIDE SEQUENCE [LARGE SCALE GENOMIC DNA]</scope>
    <source>
        <strain evidence="10 11">Sil NS 53</strain>
    </source>
</reference>
<keyword evidence="4 9" id="KW-0328">Glycosyltransferase</keyword>
<dbReference type="GO" id="GO:0004645">
    <property type="term" value="F:1,4-alpha-oligoglucan phosphorylase activity"/>
    <property type="evidence" value="ECO:0007669"/>
    <property type="project" value="UniProtKB-EC"/>
</dbReference>
<dbReference type="SUPFAM" id="SSF53756">
    <property type="entry name" value="UDP-Glycosyltransferase/glycogen phosphorylase"/>
    <property type="match status" value="1"/>
</dbReference>
<dbReference type="InterPro" id="IPR000811">
    <property type="entry name" value="Glyco_trans_35"/>
</dbReference>
<dbReference type="InterPro" id="IPR035090">
    <property type="entry name" value="Pyridoxal_P_attach_site"/>
</dbReference>
<comment type="function">
    <text evidence="9">Allosteric enzyme that catalyzes the rate-limiting step in glycogen catabolism, the phosphorolytic cleavage of glycogen to produce glucose-1-phosphate, and plays a central role in maintaining cellular and organismal glucose homeostasis.</text>
</comment>
<evidence type="ECO:0000256" key="3">
    <source>
        <dbReference type="ARBA" id="ARBA00006047"/>
    </source>
</evidence>
<evidence type="ECO:0000256" key="8">
    <source>
        <dbReference type="ARBA" id="ARBA00025174"/>
    </source>
</evidence>
<dbReference type="InterPro" id="IPR011833">
    <property type="entry name" value="Glycg_phsphrylas"/>
</dbReference>
<proteinExistence type="inferred from homology"/>
<dbReference type="CDD" id="cd04300">
    <property type="entry name" value="GT35_Glycogen_Phosphorylase"/>
    <property type="match status" value="1"/>
</dbReference>
<evidence type="ECO:0000256" key="5">
    <source>
        <dbReference type="ARBA" id="ARBA00022679"/>
    </source>
</evidence>
<dbReference type="PIRSF" id="PIRSF000460">
    <property type="entry name" value="Pprylas_GlgP"/>
    <property type="match status" value="1"/>
</dbReference>